<dbReference type="GO" id="GO:0000160">
    <property type="term" value="P:phosphorelay signal transduction system"/>
    <property type="evidence" value="ECO:0007669"/>
    <property type="project" value="InterPro"/>
</dbReference>
<dbReference type="SUPFAM" id="SSF52172">
    <property type="entry name" value="CheY-like"/>
    <property type="match status" value="1"/>
</dbReference>
<gene>
    <name evidence="8" type="ORF">PEDI_19190</name>
</gene>
<dbReference type="Pfam" id="PF00196">
    <property type="entry name" value="GerE"/>
    <property type="match status" value="1"/>
</dbReference>
<dbReference type="EMBL" id="BQKE01000001">
    <property type="protein sequence ID" value="GJM61367.1"/>
    <property type="molecule type" value="Genomic_DNA"/>
</dbReference>
<evidence type="ECO:0000313" key="8">
    <source>
        <dbReference type="EMBL" id="GJM61367.1"/>
    </source>
</evidence>
<name>A0AAN4VZ44_9BACT</name>
<dbReference type="InterPro" id="IPR058245">
    <property type="entry name" value="NreC/VraR/RcsB-like_REC"/>
</dbReference>
<dbReference type="AlphaFoldDB" id="A0AAN4VZ44"/>
<evidence type="ECO:0000259" key="6">
    <source>
        <dbReference type="PROSITE" id="PS50043"/>
    </source>
</evidence>
<dbReference type="GO" id="GO:0003677">
    <property type="term" value="F:DNA binding"/>
    <property type="evidence" value="ECO:0007669"/>
    <property type="project" value="UniProtKB-KW"/>
</dbReference>
<feature type="modified residue" description="4-aspartylphosphate" evidence="5">
    <location>
        <position position="54"/>
    </location>
</feature>
<keyword evidence="3 8" id="KW-0238">DNA-binding</keyword>
<keyword evidence="9" id="KW-1185">Reference proteome</keyword>
<dbReference type="Gene3D" id="3.40.50.2300">
    <property type="match status" value="1"/>
</dbReference>
<feature type="domain" description="Response regulatory" evidence="7">
    <location>
        <begin position="3"/>
        <end position="119"/>
    </location>
</feature>
<dbReference type="PANTHER" id="PTHR43214">
    <property type="entry name" value="TWO-COMPONENT RESPONSE REGULATOR"/>
    <property type="match status" value="1"/>
</dbReference>
<dbReference type="CDD" id="cd06170">
    <property type="entry name" value="LuxR_C_like"/>
    <property type="match status" value="1"/>
</dbReference>
<dbReference type="SMART" id="SM00448">
    <property type="entry name" value="REC"/>
    <property type="match status" value="1"/>
</dbReference>
<keyword evidence="2" id="KW-0805">Transcription regulation</keyword>
<comment type="caution">
    <text evidence="8">The sequence shown here is derived from an EMBL/GenBank/DDBJ whole genome shotgun (WGS) entry which is preliminary data.</text>
</comment>
<evidence type="ECO:0000256" key="5">
    <source>
        <dbReference type="PROSITE-ProRule" id="PRU00169"/>
    </source>
</evidence>
<dbReference type="RefSeq" id="WP_338236924.1">
    <property type="nucleotide sequence ID" value="NZ_BQKE01000001.1"/>
</dbReference>
<dbReference type="CDD" id="cd17535">
    <property type="entry name" value="REC_NarL-like"/>
    <property type="match status" value="1"/>
</dbReference>
<evidence type="ECO:0000256" key="3">
    <source>
        <dbReference type="ARBA" id="ARBA00023125"/>
    </source>
</evidence>
<dbReference type="InterPro" id="IPR011006">
    <property type="entry name" value="CheY-like_superfamily"/>
</dbReference>
<dbReference type="SUPFAM" id="SSF46894">
    <property type="entry name" value="C-terminal effector domain of the bipartite response regulators"/>
    <property type="match status" value="1"/>
</dbReference>
<dbReference type="SMART" id="SM00421">
    <property type="entry name" value="HTH_LUXR"/>
    <property type="match status" value="1"/>
</dbReference>
<organism evidence="8 9">
    <name type="scientific">Persicobacter diffluens</name>
    <dbReference type="NCBI Taxonomy" id="981"/>
    <lineage>
        <taxon>Bacteria</taxon>
        <taxon>Pseudomonadati</taxon>
        <taxon>Bacteroidota</taxon>
        <taxon>Cytophagia</taxon>
        <taxon>Cytophagales</taxon>
        <taxon>Persicobacteraceae</taxon>
        <taxon>Persicobacter</taxon>
    </lineage>
</organism>
<dbReference type="PRINTS" id="PR00038">
    <property type="entry name" value="HTHLUXR"/>
</dbReference>
<keyword evidence="1 5" id="KW-0597">Phosphoprotein</keyword>
<dbReference type="PANTHER" id="PTHR43214:SF41">
    <property type="entry name" value="NITRATE_NITRITE RESPONSE REGULATOR PROTEIN NARP"/>
    <property type="match status" value="1"/>
</dbReference>
<evidence type="ECO:0000313" key="9">
    <source>
        <dbReference type="Proteomes" id="UP001310022"/>
    </source>
</evidence>
<evidence type="ECO:0000256" key="2">
    <source>
        <dbReference type="ARBA" id="ARBA00023015"/>
    </source>
</evidence>
<dbReference type="InterPro" id="IPR000792">
    <property type="entry name" value="Tscrpt_reg_LuxR_C"/>
</dbReference>
<dbReference type="Proteomes" id="UP001310022">
    <property type="component" value="Unassembled WGS sequence"/>
</dbReference>
<protein>
    <submittedName>
        <fullName evidence="8">DNA-binding response regulator</fullName>
    </submittedName>
</protein>
<evidence type="ECO:0000256" key="4">
    <source>
        <dbReference type="ARBA" id="ARBA00023163"/>
    </source>
</evidence>
<dbReference type="InterPro" id="IPR016032">
    <property type="entry name" value="Sig_transdc_resp-reg_C-effctor"/>
</dbReference>
<dbReference type="InterPro" id="IPR001789">
    <property type="entry name" value="Sig_transdc_resp-reg_receiver"/>
</dbReference>
<dbReference type="PROSITE" id="PS50110">
    <property type="entry name" value="RESPONSE_REGULATORY"/>
    <property type="match status" value="1"/>
</dbReference>
<dbReference type="InterPro" id="IPR039420">
    <property type="entry name" value="WalR-like"/>
</dbReference>
<evidence type="ECO:0000259" key="7">
    <source>
        <dbReference type="PROSITE" id="PS50110"/>
    </source>
</evidence>
<feature type="domain" description="HTH luxR-type" evidence="6">
    <location>
        <begin position="143"/>
        <end position="208"/>
    </location>
</feature>
<accession>A0AAN4VZ44</accession>
<dbReference type="PROSITE" id="PS50043">
    <property type="entry name" value="HTH_LUXR_2"/>
    <property type="match status" value="1"/>
</dbReference>
<keyword evidence="4" id="KW-0804">Transcription</keyword>
<sequence length="229" mass="26443">MLRIGLADDHTMFRKGLCFFIENHDNLTLAWESENGKEAVEKALEDPADIILMDLKMPIMDGLEASKIILEKNEKSKIIALTMYDEPKMIAHMLEMGIHGYILKDRSPEELGKAIEEVYQRGFYHNEHIKEALKKANKDKSTKKMDQFTISKREREILGFICLEYTTEDISQILNLSSRTIENHRNNMMQKLGVRNSAGLVMQGYRHDLIPENIKMGLVEKKSDLLEES</sequence>
<evidence type="ECO:0000256" key="1">
    <source>
        <dbReference type="ARBA" id="ARBA00022553"/>
    </source>
</evidence>
<dbReference type="GO" id="GO:0006355">
    <property type="term" value="P:regulation of DNA-templated transcription"/>
    <property type="evidence" value="ECO:0007669"/>
    <property type="project" value="InterPro"/>
</dbReference>
<proteinExistence type="predicted"/>
<dbReference type="Pfam" id="PF00072">
    <property type="entry name" value="Response_reg"/>
    <property type="match status" value="1"/>
</dbReference>
<reference evidence="8 9" key="1">
    <citation type="submission" date="2021-12" db="EMBL/GenBank/DDBJ databases">
        <title>Genome sequencing of bacteria with rrn-lacking chromosome and rrn-plasmid.</title>
        <authorList>
            <person name="Anda M."/>
            <person name="Iwasaki W."/>
        </authorList>
    </citation>
    <scope>NUCLEOTIDE SEQUENCE [LARGE SCALE GENOMIC DNA]</scope>
    <source>
        <strain evidence="8 9">NBRC 15940</strain>
    </source>
</reference>